<dbReference type="GeneID" id="20203498"/>
<dbReference type="EnsemblMetazoa" id="HelroT171145">
    <property type="protein sequence ID" value="HelroP171145"/>
    <property type="gene ID" value="HelroG171145"/>
</dbReference>
<dbReference type="Proteomes" id="UP000015101">
    <property type="component" value="Unassembled WGS sequence"/>
</dbReference>
<name>T1F3U9_HELRO</name>
<dbReference type="KEGG" id="hro:HELRODRAFT_171145"/>
<evidence type="ECO:0000313" key="1">
    <source>
        <dbReference type="EMBL" id="ESO05507.1"/>
    </source>
</evidence>
<dbReference type="EMBL" id="AMQM01003802">
    <property type="status" value="NOT_ANNOTATED_CDS"/>
    <property type="molecule type" value="Genomic_DNA"/>
</dbReference>
<protein>
    <submittedName>
        <fullName evidence="1 2">Uncharacterized protein</fullName>
    </submittedName>
</protein>
<reference evidence="2" key="3">
    <citation type="submission" date="2015-06" db="UniProtKB">
        <authorList>
            <consortium name="EnsemblMetazoa"/>
        </authorList>
    </citation>
    <scope>IDENTIFICATION</scope>
</reference>
<evidence type="ECO:0000313" key="3">
    <source>
        <dbReference type="Proteomes" id="UP000015101"/>
    </source>
</evidence>
<reference evidence="1 3" key="2">
    <citation type="journal article" date="2013" name="Nature">
        <title>Insights into bilaterian evolution from three spiralian genomes.</title>
        <authorList>
            <person name="Simakov O."/>
            <person name="Marletaz F."/>
            <person name="Cho S.J."/>
            <person name="Edsinger-Gonzales E."/>
            <person name="Havlak P."/>
            <person name="Hellsten U."/>
            <person name="Kuo D.H."/>
            <person name="Larsson T."/>
            <person name="Lv J."/>
            <person name="Arendt D."/>
            <person name="Savage R."/>
            <person name="Osoegawa K."/>
            <person name="de Jong P."/>
            <person name="Grimwood J."/>
            <person name="Chapman J.A."/>
            <person name="Shapiro H."/>
            <person name="Aerts A."/>
            <person name="Otillar R.P."/>
            <person name="Terry A.Y."/>
            <person name="Boore J.L."/>
            <person name="Grigoriev I.V."/>
            <person name="Lindberg D.R."/>
            <person name="Seaver E.C."/>
            <person name="Weisblat D.A."/>
            <person name="Putnam N.H."/>
            <person name="Rokhsar D.S."/>
        </authorList>
    </citation>
    <scope>NUCLEOTIDE SEQUENCE</scope>
</reference>
<gene>
    <name evidence="2" type="primary">20203498</name>
    <name evidence="1" type="ORF">HELRODRAFT_171145</name>
</gene>
<dbReference type="CTD" id="20203498"/>
<proteinExistence type="predicted"/>
<organism evidence="2 3">
    <name type="scientific">Helobdella robusta</name>
    <name type="common">Californian leech</name>
    <dbReference type="NCBI Taxonomy" id="6412"/>
    <lineage>
        <taxon>Eukaryota</taxon>
        <taxon>Metazoa</taxon>
        <taxon>Spiralia</taxon>
        <taxon>Lophotrochozoa</taxon>
        <taxon>Annelida</taxon>
        <taxon>Clitellata</taxon>
        <taxon>Hirudinea</taxon>
        <taxon>Rhynchobdellida</taxon>
        <taxon>Glossiphoniidae</taxon>
        <taxon>Helobdella</taxon>
    </lineage>
</organism>
<dbReference type="HOGENOM" id="CLU_1152827_0_0_1"/>
<dbReference type="RefSeq" id="XP_009016140.1">
    <property type="nucleotide sequence ID" value="XM_009017892.1"/>
</dbReference>
<sequence>MIMESKICEAGSACKKLNVCKKKLRSINKDGLSVLKTCWHQTKNTNIQKFRMYGHLCVLMHNFALTKKLYPCTGSRPDVNMQTSNKQAWVVNVKDMTIFKLIKWHKSGNNSDLQGQHNNINNQYNNIRPNKSLVFTEQDDNDDNFIELQQQHHHHQQQQQQQQQLQQQLSTCLPVRLNYSQQDQLQQQYFQQQRLVDAIECGCYGTHFHHHHHPIIPADSSKRFKMDFFYFCKIFHLLGDG</sequence>
<dbReference type="EMBL" id="KB096325">
    <property type="protein sequence ID" value="ESO05507.1"/>
    <property type="molecule type" value="Genomic_DNA"/>
</dbReference>
<dbReference type="InParanoid" id="T1F3U9"/>
<evidence type="ECO:0000313" key="2">
    <source>
        <dbReference type="EnsemblMetazoa" id="HelroP171145"/>
    </source>
</evidence>
<dbReference type="AlphaFoldDB" id="T1F3U9"/>
<accession>T1F3U9</accession>
<keyword evidence="3" id="KW-1185">Reference proteome</keyword>
<reference evidence="3" key="1">
    <citation type="submission" date="2012-12" db="EMBL/GenBank/DDBJ databases">
        <authorList>
            <person name="Hellsten U."/>
            <person name="Grimwood J."/>
            <person name="Chapman J.A."/>
            <person name="Shapiro H."/>
            <person name="Aerts A."/>
            <person name="Otillar R.P."/>
            <person name="Terry A.Y."/>
            <person name="Boore J.L."/>
            <person name="Simakov O."/>
            <person name="Marletaz F."/>
            <person name="Cho S.-J."/>
            <person name="Edsinger-Gonzales E."/>
            <person name="Havlak P."/>
            <person name="Kuo D.-H."/>
            <person name="Larsson T."/>
            <person name="Lv J."/>
            <person name="Arendt D."/>
            <person name="Savage R."/>
            <person name="Osoegawa K."/>
            <person name="de Jong P."/>
            <person name="Lindberg D.R."/>
            <person name="Seaver E.C."/>
            <person name="Weisblat D.A."/>
            <person name="Putnam N.H."/>
            <person name="Grigoriev I.V."/>
            <person name="Rokhsar D.S."/>
        </authorList>
    </citation>
    <scope>NUCLEOTIDE SEQUENCE</scope>
</reference>